<comment type="caution">
    <text evidence="1">The sequence shown here is derived from an EMBL/GenBank/DDBJ whole genome shotgun (WGS) entry which is preliminary data.</text>
</comment>
<dbReference type="RefSeq" id="WP_179749627.1">
    <property type="nucleotide sequence ID" value="NZ_BAAAGN010000006.1"/>
</dbReference>
<protein>
    <submittedName>
        <fullName evidence="1">Uncharacterized protein</fullName>
    </submittedName>
</protein>
<organism evidence="1 2">
    <name type="scientific">Kineococcus aurantiacus</name>
    <dbReference type="NCBI Taxonomy" id="37633"/>
    <lineage>
        <taxon>Bacteria</taxon>
        <taxon>Bacillati</taxon>
        <taxon>Actinomycetota</taxon>
        <taxon>Actinomycetes</taxon>
        <taxon>Kineosporiales</taxon>
        <taxon>Kineosporiaceae</taxon>
        <taxon>Kineococcus</taxon>
    </lineage>
</organism>
<reference evidence="1 2" key="1">
    <citation type="submission" date="2020-07" db="EMBL/GenBank/DDBJ databases">
        <title>Sequencing the genomes of 1000 actinobacteria strains.</title>
        <authorList>
            <person name="Klenk H.-P."/>
        </authorList>
    </citation>
    <scope>NUCLEOTIDE SEQUENCE [LARGE SCALE GENOMIC DNA]</scope>
    <source>
        <strain evidence="1 2">DSM 7487</strain>
    </source>
</reference>
<gene>
    <name evidence="1" type="ORF">BJ968_000913</name>
</gene>
<keyword evidence="2" id="KW-1185">Reference proteome</keyword>
<dbReference type="EMBL" id="JACCBB010000001">
    <property type="protein sequence ID" value="NYD21373.1"/>
    <property type="molecule type" value="Genomic_DNA"/>
</dbReference>
<dbReference type="AlphaFoldDB" id="A0A7Y9DJP9"/>
<evidence type="ECO:0000313" key="1">
    <source>
        <dbReference type="EMBL" id="NYD21373.1"/>
    </source>
</evidence>
<evidence type="ECO:0000313" key="2">
    <source>
        <dbReference type="Proteomes" id="UP000521922"/>
    </source>
</evidence>
<name>A0A7Y9DJP9_9ACTN</name>
<sequence>MRFYLDGSLVFSHTLSCVYGHAEDAREVADHEFVDGGVVRRPATHTEVSLLRAAGVDLPEDDDEVETFVAWSSPGVRRRRWFDRLGRQVVFDPHPVARTAEVHLIATAAPVAPTA</sequence>
<accession>A0A7Y9DJP9</accession>
<proteinExistence type="predicted"/>
<dbReference type="Proteomes" id="UP000521922">
    <property type="component" value="Unassembled WGS sequence"/>
</dbReference>